<comment type="caution">
    <text evidence="8">The sequence shown here is derived from an EMBL/GenBank/DDBJ whole genome shotgun (WGS) entry which is preliminary data.</text>
</comment>
<evidence type="ECO:0000256" key="3">
    <source>
        <dbReference type="ARBA" id="ARBA00023274"/>
    </source>
</evidence>
<reference evidence="7" key="3">
    <citation type="submission" date="2023-06" db="EMBL/GenBank/DDBJ databases">
        <title>Black Yeasts Isolated from many extreme environments.</title>
        <authorList>
            <person name="Coleine C."/>
            <person name="Stajich J.E."/>
            <person name="Selbmann L."/>
        </authorList>
    </citation>
    <scope>NUCLEOTIDE SEQUENCE</scope>
    <source>
        <strain evidence="7">CCFEE 5200</strain>
    </source>
</reference>
<dbReference type="OrthoDB" id="361383at2759"/>
<dbReference type="EMBL" id="NAJP01000056">
    <property type="protein sequence ID" value="TKA36831.1"/>
    <property type="molecule type" value="Genomic_DNA"/>
</dbReference>
<dbReference type="EMBL" id="JASUXU010000037">
    <property type="protein sequence ID" value="KAK0318288.1"/>
    <property type="molecule type" value="Genomic_DNA"/>
</dbReference>
<dbReference type="InterPro" id="IPR036227">
    <property type="entry name" value="Ribosomal_uL15/eL18_sf"/>
</dbReference>
<keyword evidence="2" id="KW-0689">Ribosomal protein</keyword>
<dbReference type="Proteomes" id="UP001168146">
    <property type="component" value="Unassembled WGS sequence"/>
</dbReference>
<dbReference type="GO" id="GO:0003735">
    <property type="term" value="F:structural constituent of ribosome"/>
    <property type="evidence" value="ECO:0007669"/>
    <property type="project" value="InterPro"/>
</dbReference>
<feature type="domain" description="Large ribosomal subunit protein uL15/eL18" evidence="5">
    <location>
        <begin position="119"/>
        <end position="196"/>
    </location>
</feature>
<gene>
    <name evidence="7" type="primary">MRPL10_1</name>
    <name evidence="6" type="synonym">MRPL10_2</name>
    <name evidence="8" type="ORF">B0A54_12673</name>
    <name evidence="6" type="ORF">LTR82_010676</name>
    <name evidence="7" type="ORF">LTR91_002294</name>
</gene>
<dbReference type="Pfam" id="PF00828">
    <property type="entry name" value="Ribosomal_L27A"/>
    <property type="match status" value="1"/>
</dbReference>
<dbReference type="GO" id="GO:0006412">
    <property type="term" value="P:translation"/>
    <property type="evidence" value="ECO:0007669"/>
    <property type="project" value="InterPro"/>
</dbReference>
<reference evidence="8 9" key="1">
    <citation type="submission" date="2017-03" db="EMBL/GenBank/DDBJ databases">
        <title>Genomes of endolithic fungi from Antarctica.</title>
        <authorList>
            <person name="Coleine C."/>
            <person name="Masonjones S."/>
            <person name="Stajich J.E."/>
        </authorList>
    </citation>
    <scope>NUCLEOTIDE SEQUENCE [LARGE SCALE GENOMIC DNA]</scope>
    <source>
        <strain evidence="8 9">CCFEE 5311</strain>
    </source>
</reference>
<reference evidence="6" key="2">
    <citation type="submission" date="2021-12" db="EMBL/GenBank/DDBJ databases">
        <title>Black yeast isolated from Biological Soil Crust.</title>
        <authorList>
            <person name="Kurbessoian T."/>
        </authorList>
    </citation>
    <scope>NUCLEOTIDE SEQUENCE</scope>
    <source>
        <strain evidence="6">CCFEE 5208</strain>
    </source>
</reference>
<dbReference type="EMBL" id="JAUJLE010000010">
    <property type="protein sequence ID" value="KAK1011010.1"/>
    <property type="molecule type" value="Genomic_DNA"/>
</dbReference>
<evidence type="ECO:0000313" key="6">
    <source>
        <dbReference type="EMBL" id="KAK0318288.1"/>
    </source>
</evidence>
<name>A0A4U0ULZ9_9PEZI</name>
<dbReference type="PANTHER" id="PTHR12934">
    <property type="entry name" value="50S RIBOSOMAL PROTEIN L15"/>
    <property type="match status" value="1"/>
</dbReference>
<organism evidence="8 9">
    <name type="scientific">Friedmanniomyces endolithicus</name>
    <dbReference type="NCBI Taxonomy" id="329885"/>
    <lineage>
        <taxon>Eukaryota</taxon>
        <taxon>Fungi</taxon>
        <taxon>Dikarya</taxon>
        <taxon>Ascomycota</taxon>
        <taxon>Pezizomycotina</taxon>
        <taxon>Dothideomycetes</taxon>
        <taxon>Dothideomycetidae</taxon>
        <taxon>Mycosphaerellales</taxon>
        <taxon>Teratosphaeriaceae</taxon>
        <taxon>Friedmanniomyces</taxon>
    </lineage>
</organism>
<dbReference type="AlphaFoldDB" id="A0A4U0ULZ9"/>
<keyword evidence="10" id="KW-1185">Reference proteome</keyword>
<evidence type="ECO:0000313" key="9">
    <source>
        <dbReference type="Proteomes" id="UP000310066"/>
    </source>
</evidence>
<dbReference type="SUPFAM" id="SSF52080">
    <property type="entry name" value="Ribosomal proteins L15p and L18e"/>
    <property type="match status" value="1"/>
</dbReference>
<dbReference type="HAMAP" id="MF_01341">
    <property type="entry name" value="Ribosomal_uL15"/>
    <property type="match status" value="1"/>
</dbReference>
<dbReference type="InterPro" id="IPR005749">
    <property type="entry name" value="Ribosomal_uL15_bac-type"/>
</dbReference>
<protein>
    <submittedName>
        <fullName evidence="6">YmL10</fullName>
    </submittedName>
</protein>
<proteinExistence type="inferred from homology"/>
<dbReference type="Proteomes" id="UP001175353">
    <property type="component" value="Unassembled WGS sequence"/>
</dbReference>
<dbReference type="GO" id="GO:0005762">
    <property type="term" value="C:mitochondrial large ribosomal subunit"/>
    <property type="evidence" value="ECO:0007669"/>
    <property type="project" value="TreeGrafter"/>
</dbReference>
<evidence type="ECO:0000313" key="10">
    <source>
        <dbReference type="Proteomes" id="UP001175353"/>
    </source>
</evidence>
<evidence type="ECO:0000259" key="5">
    <source>
        <dbReference type="Pfam" id="PF00828"/>
    </source>
</evidence>
<dbReference type="Proteomes" id="UP000310066">
    <property type="component" value="Unassembled WGS sequence"/>
</dbReference>
<evidence type="ECO:0000313" key="8">
    <source>
        <dbReference type="EMBL" id="TKA36831.1"/>
    </source>
</evidence>
<dbReference type="PANTHER" id="PTHR12934:SF11">
    <property type="entry name" value="LARGE RIBOSOMAL SUBUNIT PROTEIN UL15M"/>
    <property type="match status" value="1"/>
</dbReference>
<comment type="similarity">
    <text evidence="1">Belongs to the universal ribosomal protein uL15 family.</text>
</comment>
<evidence type="ECO:0000313" key="7">
    <source>
        <dbReference type="EMBL" id="KAK1011010.1"/>
    </source>
</evidence>
<keyword evidence="3" id="KW-0687">Ribonucleoprotein</keyword>
<dbReference type="Gene3D" id="3.100.10.10">
    <property type="match status" value="1"/>
</dbReference>
<feature type="compositionally biased region" description="Basic residues" evidence="4">
    <location>
        <begin position="77"/>
        <end position="87"/>
    </location>
</feature>
<accession>A0A4U0ULZ9</accession>
<dbReference type="NCBIfam" id="TIGR01071">
    <property type="entry name" value="rplO_bact"/>
    <property type="match status" value="1"/>
</dbReference>
<evidence type="ECO:0000256" key="2">
    <source>
        <dbReference type="ARBA" id="ARBA00022980"/>
    </source>
</evidence>
<evidence type="ECO:0000256" key="1">
    <source>
        <dbReference type="ARBA" id="ARBA00007320"/>
    </source>
</evidence>
<dbReference type="STRING" id="329885.A0A4U0ULZ9"/>
<dbReference type="InterPro" id="IPR030878">
    <property type="entry name" value="Ribosomal_uL15"/>
</dbReference>
<evidence type="ECO:0000256" key="4">
    <source>
        <dbReference type="SAM" id="MobiDB-lite"/>
    </source>
</evidence>
<dbReference type="InterPro" id="IPR021131">
    <property type="entry name" value="Ribosomal_uL15/eL18"/>
</dbReference>
<feature type="region of interest" description="Disordered" evidence="4">
    <location>
        <begin position="58"/>
        <end position="97"/>
    </location>
</feature>
<sequence length="329" mass="36058">MPPRLQLLTRASTPTAHTAYIPLAPFLYPSTTLIHVQQHQSRRSASILSQLSDTKGAYNRRIRVGRGPSSGYGKTSGRGHKGQKQHGKVPAGFNGGQTPDWVVSGTRGEKQHFTTQLSPINLNRIQHFLNAERLDPSQPITLRELARSRCLHGVARDGVKLLARGKEELTSAVHLVVSRASKEAIAAVEKAGGSVTTRYYTPFAVKKVLGGQMDAVHSLQSRIMLDIATNAEDGEGVEATEREAATATEIVADERRRYRYRLPDPTSRKDLEYYRDERHRGYLSHMVAEGKGPSLFFRTPGTTKLGKGKEGSAASKVKKVGGAEGGRVW</sequence>